<organism evidence="1 2">
    <name type="scientific">Halteria grandinella</name>
    <dbReference type="NCBI Taxonomy" id="5974"/>
    <lineage>
        <taxon>Eukaryota</taxon>
        <taxon>Sar</taxon>
        <taxon>Alveolata</taxon>
        <taxon>Ciliophora</taxon>
        <taxon>Intramacronucleata</taxon>
        <taxon>Spirotrichea</taxon>
        <taxon>Stichotrichia</taxon>
        <taxon>Sporadotrichida</taxon>
        <taxon>Halteriidae</taxon>
        <taxon>Halteria</taxon>
    </lineage>
</organism>
<accession>A0A8J8T8T1</accession>
<evidence type="ECO:0000313" key="2">
    <source>
        <dbReference type="Proteomes" id="UP000785679"/>
    </source>
</evidence>
<name>A0A8J8T8T1_HALGN</name>
<keyword evidence="2" id="KW-1185">Reference proteome</keyword>
<sequence length="168" mass="19096">MTSNNASGVCINAMTGSKQKDAIKGKRKSGNVLRGGVTNKSCAPDVQQFFETAQNQLTQQPIQLISQADIMSEAVKLKFKKYLKYSFHDLRARESGLTKLEISSFLFLQVRIDVCCHPRSYHSLIHFKSVYQALLNLVHARVKFLFAPRKKIAFFDIVYPEQEQRGPQ</sequence>
<dbReference type="Proteomes" id="UP000785679">
    <property type="component" value="Unassembled WGS sequence"/>
</dbReference>
<gene>
    <name evidence="1" type="ORF">FGO68_gene566</name>
</gene>
<reference evidence="1" key="1">
    <citation type="submission" date="2019-06" db="EMBL/GenBank/DDBJ databases">
        <authorList>
            <person name="Zheng W."/>
        </authorList>
    </citation>
    <scope>NUCLEOTIDE SEQUENCE</scope>
    <source>
        <strain evidence="1">QDHG01</strain>
    </source>
</reference>
<evidence type="ECO:0000313" key="1">
    <source>
        <dbReference type="EMBL" id="TNV86702.1"/>
    </source>
</evidence>
<dbReference type="EMBL" id="RRYP01000889">
    <property type="protein sequence ID" value="TNV86702.1"/>
    <property type="molecule type" value="Genomic_DNA"/>
</dbReference>
<comment type="caution">
    <text evidence="1">The sequence shown here is derived from an EMBL/GenBank/DDBJ whole genome shotgun (WGS) entry which is preliminary data.</text>
</comment>
<protein>
    <submittedName>
        <fullName evidence="1">Uncharacterized protein</fullName>
    </submittedName>
</protein>
<proteinExistence type="predicted"/>
<dbReference type="AlphaFoldDB" id="A0A8J8T8T1"/>